<evidence type="ECO:0000256" key="2">
    <source>
        <dbReference type="ARBA" id="ARBA00022475"/>
    </source>
</evidence>
<keyword evidence="4 7" id="KW-0812">Transmembrane</keyword>
<dbReference type="GO" id="GO:0005886">
    <property type="term" value="C:plasma membrane"/>
    <property type="evidence" value="ECO:0007669"/>
    <property type="project" value="UniProtKB-SubCell"/>
</dbReference>
<dbReference type="AlphaFoldDB" id="A0AB38BYA4"/>
<comment type="caution">
    <text evidence="9">The sequence shown here is derived from an EMBL/GenBank/DDBJ whole genome shotgun (WGS) entry which is preliminary data.</text>
</comment>
<name>A0AB38BYA4_PSESX</name>
<dbReference type="PANTHER" id="PTHR30462">
    <property type="entry name" value="INTERMEMBRANE TRANSPORT PROTEIN PQIB-RELATED"/>
    <property type="match status" value="1"/>
</dbReference>
<protein>
    <submittedName>
        <fullName evidence="9">MlaD protein</fullName>
    </submittedName>
</protein>
<gene>
    <name evidence="9" type="ORF">SAMN05444065_11586</name>
</gene>
<evidence type="ECO:0000313" key="9">
    <source>
        <dbReference type="EMBL" id="SFO38457.1"/>
    </source>
</evidence>
<evidence type="ECO:0000256" key="3">
    <source>
        <dbReference type="ARBA" id="ARBA00022519"/>
    </source>
</evidence>
<dbReference type="InterPro" id="IPR051800">
    <property type="entry name" value="PqiA-PqiB_transport"/>
</dbReference>
<comment type="subcellular location">
    <subcellularLocation>
        <location evidence="1">Cell inner membrane</location>
    </subcellularLocation>
</comment>
<reference evidence="9 10" key="1">
    <citation type="submission" date="2016-10" db="EMBL/GenBank/DDBJ databases">
        <authorList>
            <person name="Varghese N."/>
            <person name="Submissions S."/>
        </authorList>
    </citation>
    <scope>NUCLEOTIDE SEQUENCE [LARGE SCALE GENOMIC DNA]</scope>
    <source>
        <strain evidence="9 10">BS0292</strain>
    </source>
</reference>
<evidence type="ECO:0000256" key="4">
    <source>
        <dbReference type="ARBA" id="ARBA00022692"/>
    </source>
</evidence>
<sequence>MSDRSGSVSASAVGASLSLNRRFGVSPVWLVPLLAALIGLSLLIGSTLSKGPRIFVTFQSAEGLEPHKTRVKVRNVVIGEVSAVALNTDRTGVVATVDLDASARAFTA</sequence>
<keyword evidence="6 7" id="KW-0472">Membrane</keyword>
<evidence type="ECO:0000256" key="6">
    <source>
        <dbReference type="ARBA" id="ARBA00023136"/>
    </source>
</evidence>
<proteinExistence type="predicted"/>
<keyword evidence="3" id="KW-0997">Cell inner membrane</keyword>
<organism evidence="9 10">
    <name type="scientific">Pseudomonas syringae</name>
    <dbReference type="NCBI Taxonomy" id="317"/>
    <lineage>
        <taxon>Bacteria</taxon>
        <taxon>Pseudomonadati</taxon>
        <taxon>Pseudomonadota</taxon>
        <taxon>Gammaproteobacteria</taxon>
        <taxon>Pseudomonadales</taxon>
        <taxon>Pseudomonadaceae</taxon>
        <taxon>Pseudomonas</taxon>
    </lineage>
</organism>
<evidence type="ECO:0000259" key="8">
    <source>
        <dbReference type="Pfam" id="PF02470"/>
    </source>
</evidence>
<evidence type="ECO:0000256" key="5">
    <source>
        <dbReference type="ARBA" id="ARBA00022989"/>
    </source>
</evidence>
<feature type="transmembrane region" description="Helical" evidence="7">
    <location>
        <begin position="28"/>
        <end position="48"/>
    </location>
</feature>
<evidence type="ECO:0000256" key="7">
    <source>
        <dbReference type="SAM" id="Phobius"/>
    </source>
</evidence>
<feature type="domain" description="Mce/MlaD" evidence="8">
    <location>
        <begin position="51"/>
        <end position="102"/>
    </location>
</feature>
<dbReference type="Pfam" id="PF02470">
    <property type="entry name" value="MlaD"/>
    <property type="match status" value="1"/>
</dbReference>
<evidence type="ECO:0000313" key="10">
    <source>
        <dbReference type="Proteomes" id="UP000183083"/>
    </source>
</evidence>
<keyword evidence="2" id="KW-1003">Cell membrane</keyword>
<accession>A0AB38BYA4</accession>
<dbReference type="EMBL" id="FOVV01000015">
    <property type="protein sequence ID" value="SFO38457.1"/>
    <property type="molecule type" value="Genomic_DNA"/>
</dbReference>
<evidence type="ECO:0000256" key="1">
    <source>
        <dbReference type="ARBA" id="ARBA00004533"/>
    </source>
</evidence>
<dbReference type="InterPro" id="IPR003399">
    <property type="entry name" value="Mce/MlaD"/>
</dbReference>
<dbReference type="PANTHER" id="PTHR30462:SF2">
    <property type="entry name" value="INTERMEMBRANE TRANSPORT PROTEIN PQIB"/>
    <property type="match status" value="1"/>
</dbReference>
<keyword evidence="5 7" id="KW-1133">Transmembrane helix</keyword>
<dbReference type="Proteomes" id="UP000183083">
    <property type="component" value="Unassembled WGS sequence"/>
</dbReference>